<dbReference type="RefSeq" id="WP_387960372.1">
    <property type="nucleotide sequence ID" value="NZ_JBHSGP010000004.1"/>
</dbReference>
<gene>
    <name evidence="2" type="ORF">ACFO5O_01830</name>
</gene>
<dbReference type="EMBL" id="JBHSGP010000004">
    <property type="protein sequence ID" value="MFC4721046.1"/>
    <property type="molecule type" value="Genomic_DNA"/>
</dbReference>
<feature type="transmembrane region" description="Helical" evidence="1">
    <location>
        <begin position="75"/>
        <end position="94"/>
    </location>
</feature>
<evidence type="ECO:0000256" key="1">
    <source>
        <dbReference type="SAM" id="Phobius"/>
    </source>
</evidence>
<accession>A0ABV9N0T7</accession>
<feature type="transmembrane region" description="Helical" evidence="1">
    <location>
        <begin position="16"/>
        <end position="36"/>
    </location>
</feature>
<organism evidence="2 3">
    <name type="scientific">Geojedonia litorea</name>
    <dbReference type="NCBI Taxonomy" id="1268269"/>
    <lineage>
        <taxon>Bacteria</taxon>
        <taxon>Pseudomonadati</taxon>
        <taxon>Bacteroidota</taxon>
        <taxon>Flavobacteriia</taxon>
        <taxon>Flavobacteriales</taxon>
        <taxon>Flavobacteriaceae</taxon>
        <taxon>Geojedonia</taxon>
    </lineage>
</organism>
<dbReference type="Proteomes" id="UP001595953">
    <property type="component" value="Unassembled WGS sequence"/>
</dbReference>
<keyword evidence="1" id="KW-0812">Transmembrane</keyword>
<reference evidence="3" key="1">
    <citation type="journal article" date="2019" name="Int. J. Syst. Evol. Microbiol.">
        <title>The Global Catalogue of Microorganisms (GCM) 10K type strain sequencing project: providing services to taxonomists for standard genome sequencing and annotation.</title>
        <authorList>
            <consortium name="The Broad Institute Genomics Platform"/>
            <consortium name="The Broad Institute Genome Sequencing Center for Infectious Disease"/>
            <person name="Wu L."/>
            <person name="Ma J."/>
        </authorList>
    </citation>
    <scope>NUCLEOTIDE SEQUENCE [LARGE SCALE GENOMIC DNA]</scope>
    <source>
        <strain evidence="3">CCUG 63682</strain>
    </source>
</reference>
<keyword evidence="1" id="KW-1133">Transmembrane helix</keyword>
<keyword evidence="1" id="KW-0472">Membrane</keyword>
<feature type="transmembrane region" description="Helical" evidence="1">
    <location>
        <begin position="134"/>
        <end position="156"/>
    </location>
</feature>
<keyword evidence="3" id="KW-1185">Reference proteome</keyword>
<name>A0ABV9N0T7_9FLAO</name>
<comment type="caution">
    <text evidence="2">The sequence shown here is derived from an EMBL/GenBank/DDBJ whole genome shotgun (WGS) entry which is preliminary data.</text>
</comment>
<feature type="transmembrane region" description="Helical" evidence="1">
    <location>
        <begin position="106"/>
        <end position="128"/>
    </location>
</feature>
<evidence type="ECO:0000313" key="3">
    <source>
        <dbReference type="Proteomes" id="UP001595953"/>
    </source>
</evidence>
<protein>
    <submittedName>
        <fullName evidence="2">Uncharacterized protein</fullName>
    </submittedName>
</protein>
<proteinExistence type="predicted"/>
<evidence type="ECO:0000313" key="2">
    <source>
        <dbReference type="EMBL" id="MFC4721046.1"/>
    </source>
</evidence>
<sequence>MNFSGSIYEFSKELKLLIGAFIIVLSIGFFSGLLFVEETSSANPNGIEEQYLGNEADEDAPVMKFKKSEQEMLTLVHNHILSMSIIFFLVGLILNTCQFNKKLKLFLMIEPFVSVVLTFGGLYLLWTGMLWTKYIVMFSGILMTVTYTISIGIILFQLTRTKTIKP</sequence>